<comment type="caution">
    <text evidence="2">The sequence shown here is derived from an EMBL/GenBank/DDBJ whole genome shotgun (WGS) entry which is preliminary data.</text>
</comment>
<protein>
    <submittedName>
        <fullName evidence="2">Uncharacterized protein</fullName>
    </submittedName>
</protein>
<gene>
    <name evidence="2" type="ORF">PHMEG_00014042</name>
</gene>
<dbReference type="AlphaFoldDB" id="A0A225W6Z3"/>
<dbReference type="Proteomes" id="UP000198211">
    <property type="component" value="Unassembled WGS sequence"/>
</dbReference>
<name>A0A225W6Z3_9STRA</name>
<proteinExistence type="predicted"/>
<organism evidence="2 3">
    <name type="scientific">Phytophthora megakarya</name>
    <dbReference type="NCBI Taxonomy" id="4795"/>
    <lineage>
        <taxon>Eukaryota</taxon>
        <taxon>Sar</taxon>
        <taxon>Stramenopiles</taxon>
        <taxon>Oomycota</taxon>
        <taxon>Peronosporomycetes</taxon>
        <taxon>Peronosporales</taxon>
        <taxon>Peronosporaceae</taxon>
        <taxon>Phytophthora</taxon>
    </lineage>
</organism>
<evidence type="ECO:0000313" key="3">
    <source>
        <dbReference type="Proteomes" id="UP000198211"/>
    </source>
</evidence>
<reference evidence="3" key="1">
    <citation type="submission" date="2017-03" db="EMBL/GenBank/DDBJ databases">
        <title>Phytopthora megakarya and P. palmivora, two closely related causual agents of cacao black pod achieved similar genome size and gene model numbers by different mechanisms.</title>
        <authorList>
            <person name="Ali S."/>
            <person name="Shao J."/>
            <person name="Larry D.J."/>
            <person name="Kronmiller B."/>
            <person name="Shen D."/>
            <person name="Strem M.D."/>
            <person name="Melnick R.L."/>
            <person name="Guiltinan M.J."/>
            <person name="Tyler B.M."/>
            <person name="Meinhardt L.W."/>
            <person name="Bailey B.A."/>
        </authorList>
    </citation>
    <scope>NUCLEOTIDE SEQUENCE [LARGE SCALE GENOMIC DNA]</scope>
    <source>
        <strain evidence="3">zdho120</strain>
    </source>
</reference>
<feature type="region of interest" description="Disordered" evidence="1">
    <location>
        <begin position="15"/>
        <end position="73"/>
    </location>
</feature>
<accession>A0A225W6Z3</accession>
<evidence type="ECO:0000256" key="1">
    <source>
        <dbReference type="SAM" id="MobiDB-lite"/>
    </source>
</evidence>
<keyword evidence="3" id="KW-1185">Reference proteome</keyword>
<dbReference type="OrthoDB" id="129464at2759"/>
<sequence length="182" mass="20574">MQVVSIPNSRQQVVLDKNIVGKKNGKAPLSKKPQGKKNGKAPLRQNKNDKVEIGNKSQTMKNREGALGKTPPAKINMSAMKHELIRRAQMITEKFIDANVAFVPSEERWMPKKDYGQAGSAYLIGVVTRYEIDSKKNVDNIFVPSTLFQIRWTSTNFQKLKEHVHLIPEDVLVRGIQQIVKV</sequence>
<dbReference type="EMBL" id="NBNE01001764">
    <property type="protein sequence ID" value="OWZ12747.1"/>
    <property type="molecule type" value="Genomic_DNA"/>
</dbReference>
<evidence type="ECO:0000313" key="2">
    <source>
        <dbReference type="EMBL" id="OWZ12747.1"/>
    </source>
</evidence>